<accession>A0A8W8IW12</accession>
<organism evidence="3 4">
    <name type="scientific">Magallana gigas</name>
    <name type="common">Pacific oyster</name>
    <name type="synonym">Crassostrea gigas</name>
    <dbReference type="NCBI Taxonomy" id="29159"/>
    <lineage>
        <taxon>Eukaryota</taxon>
        <taxon>Metazoa</taxon>
        <taxon>Spiralia</taxon>
        <taxon>Lophotrochozoa</taxon>
        <taxon>Mollusca</taxon>
        <taxon>Bivalvia</taxon>
        <taxon>Autobranchia</taxon>
        <taxon>Pteriomorphia</taxon>
        <taxon>Ostreida</taxon>
        <taxon>Ostreoidea</taxon>
        <taxon>Ostreidae</taxon>
        <taxon>Magallana</taxon>
    </lineage>
</organism>
<dbReference type="EnsemblMetazoa" id="G15832.1">
    <property type="protein sequence ID" value="G15832.1:cds"/>
    <property type="gene ID" value="G15832"/>
</dbReference>
<proteinExistence type="predicted"/>
<dbReference type="InterPro" id="IPR000082">
    <property type="entry name" value="SEA_dom"/>
</dbReference>
<evidence type="ECO:0000313" key="3">
    <source>
        <dbReference type="EnsemblMetazoa" id="G15832.1:cds"/>
    </source>
</evidence>
<dbReference type="InterPro" id="IPR036364">
    <property type="entry name" value="SEA_dom_sf"/>
</dbReference>
<feature type="signal peptide" evidence="1">
    <location>
        <begin position="1"/>
        <end position="21"/>
    </location>
</feature>
<evidence type="ECO:0000313" key="4">
    <source>
        <dbReference type="Proteomes" id="UP000005408"/>
    </source>
</evidence>
<feature type="chain" id="PRO_5036494273" description="SEA domain-containing protein" evidence="1">
    <location>
        <begin position="22"/>
        <end position="267"/>
    </location>
</feature>
<feature type="domain" description="SEA" evidence="2">
    <location>
        <begin position="130"/>
        <end position="259"/>
    </location>
</feature>
<keyword evidence="1" id="KW-0732">Signal</keyword>
<dbReference type="Proteomes" id="UP000005408">
    <property type="component" value="Unassembled WGS sequence"/>
</dbReference>
<protein>
    <recommendedName>
        <fullName evidence="2">SEA domain-containing protein</fullName>
    </recommendedName>
</protein>
<sequence>MDKDFYILLIMVLLQYQMCECGNRYCQEAVDSLEIVTSCPTSKIDWEIAAGKKNCEKKASRQNCDSLERFKYHCVINGFRNELVEVCAPSRIIFGHCTEFNVHGGVIQDQMSTPCNDAFPKCDLIYNSSDAYKFKTLINITFVLKNLTYTNQLANTESQEFKSLAVPFCSYLTDLYSTRDRFKYIYELCQVMAFVQEGGKDKINFILQFKGAQDPTLQKFIYGILIENAPRAIVNGEISIIVGPLAMFVDSLAINQATVTYSLPPGK</sequence>
<dbReference type="PROSITE" id="PS50024">
    <property type="entry name" value="SEA"/>
    <property type="match status" value="1"/>
</dbReference>
<evidence type="ECO:0000256" key="1">
    <source>
        <dbReference type="SAM" id="SignalP"/>
    </source>
</evidence>
<dbReference type="AlphaFoldDB" id="A0A8W8IW12"/>
<keyword evidence="4" id="KW-1185">Reference proteome</keyword>
<dbReference type="Gene3D" id="3.30.70.960">
    <property type="entry name" value="SEA domain"/>
    <property type="match status" value="1"/>
</dbReference>
<dbReference type="Pfam" id="PF01390">
    <property type="entry name" value="SEA"/>
    <property type="match status" value="1"/>
</dbReference>
<dbReference type="SUPFAM" id="SSF82671">
    <property type="entry name" value="SEA domain"/>
    <property type="match status" value="1"/>
</dbReference>
<evidence type="ECO:0000259" key="2">
    <source>
        <dbReference type="PROSITE" id="PS50024"/>
    </source>
</evidence>
<name>A0A8W8IW12_MAGGI</name>
<reference evidence="3" key="1">
    <citation type="submission" date="2022-08" db="UniProtKB">
        <authorList>
            <consortium name="EnsemblMetazoa"/>
        </authorList>
    </citation>
    <scope>IDENTIFICATION</scope>
    <source>
        <strain evidence="3">05x7-T-G4-1.051#20</strain>
    </source>
</reference>